<dbReference type="InterPro" id="IPR004323">
    <property type="entry name" value="Ion_tolerance_CutA"/>
</dbReference>
<keyword evidence="3" id="KW-1185">Reference proteome</keyword>
<reference evidence="2 3" key="1">
    <citation type="submission" date="2023-02" db="EMBL/GenBank/DDBJ databases">
        <authorList>
            <person name="Mo P."/>
        </authorList>
    </citation>
    <scope>NUCLEOTIDE SEQUENCE [LARGE SCALE GENOMIC DNA]</scope>
    <source>
        <strain evidence="2 3">HUAS 3</strain>
    </source>
</reference>
<dbReference type="Pfam" id="PF03091">
    <property type="entry name" value="CutA1"/>
    <property type="match status" value="1"/>
</dbReference>
<evidence type="ECO:0000313" key="3">
    <source>
        <dbReference type="Proteomes" id="UP001219605"/>
    </source>
</evidence>
<dbReference type="EMBL" id="CP118615">
    <property type="protein sequence ID" value="WDZ85085.1"/>
    <property type="molecule type" value="Genomic_DNA"/>
</dbReference>
<protein>
    <submittedName>
        <fullName evidence="2">Divalent-cation tolerance protein CutA</fullName>
    </submittedName>
</protein>
<organism evidence="2 3">
    <name type="scientific">Micromonospora cathayae</name>
    <dbReference type="NCBI Taxonomy" id="3028804"/>
    <lineage>
        <taxon>Bacteria</taxon>
        <taxon>Bacillati</taxon>
        <taxon>Actinomycetota</taxon>
        <taxon>Actinomycetes</taxon>
        <taxon>Micromonosporales</taxon>
        <taxon>Micromonosporaceae</taxon>
        <taxon>Micromonospora</taxon>
    </lineage>
</organism>
<evidence type="ECO:0000313" key="2">
    <source>
        <dbReference type="EMBL" id="WDZ85085.1"/>
    </source>
</evidence>
<dbReference type="RefSeq" id="WP_275031781.1">
    <property type="nucleotide sequence ID" value="NZ_CP118615.1"/>
</dbReference>
<dbReference type="PANTHER" id="PTHR23419">
    <property type="entry name" value="DIVALENT CATION TOLERANCE CUTA-RELATED"/>
    <property type="match status" value="1"/>
</dbReference>
<accession>A0ABY7ZPY0</accession>
<dbReference type="InterPro" id="IPR015867">
    <property type="entry name" value="N-reg_PII/ATP_PRibTrfase_C"/>
</dbReference>
<sequence length="106" mass="11647">MEHICVVTTVVDARSVADLLAATAVAGRLAACAQVGGQVDSTYWWQSAMETSSEWSVQFKTAPDRVVALVDQIRASHPYEVPEILVTRVESGNPDYSTWVHDQTRL</sequence>
<dbReference type="PANTHER" id="PTHR23419:SF8">
    <property type="entry name" value="FI09726P"/>
    <property type="match status" value="1"/>
</dbReference>
<proteinExistence type="inferred from homology"/>
<name>A0ABY7ZPY0_9ACTN</name>
<dbReference type="Proteomes" id="UP001219605">
    <property type="component" value="Chromosome"/>
</dbReference>
<dbReference type="SUPFAM" id="SSF54913">
    <property type="entry name" value="GlnB-like"/>
    <property type="match status" value="1"/>
</dbReference>
<gene>
    <name evidence="2" type="ORF">PVK37_01010</name>
</gene>
<comment type="similarity">
    <text evidence="1">Belongs to the CutA family.</text>
</comment>
<dbReference type="InterPro" id="IPR011322">
    <property type="entry name" value="N-reg_PII-like_a/b"/>
</dbReference>
<evidence type="ECO:0000256" key="1">
    <source>
        <dbReference type="ARBA" id="ARBA00010169"/>
    </source>
</evidence>
<dbReference type="Gene3D" id="3.30.70.120">
    <property type="match status" value="1"/>
</dbReference>